<evidence type="ECO:0000256" key="6">
    <source>
        <dbReference type="ARBA" id="ARBA00022723"/>
    </source>
</evidence>
<dbReference type="SMART" id="SM00471">
    <property type="entry name" value="HDc"/>
    <property type="match status" value="1"/>
</dbReference>
<dbReference type="Gene3D" id="1.10.3210.10">
    <property type="entry name" value="Hypothetical protein af1432"/>
    <property type="match status" value="1"/>
</dbReference>
<dbReference type="SUPFAM" id="SSF109604">
    <property type="entry name" value="HD-domain/PDEase-like"/>
    <property type="match status" value="1"/>
</dbReference>
<dbReference type="PANTHER" id="PTHR11845:SF13">
    <property type="entry name" value="5'-DEOXYNUCLEOTIDASE HDDC2"/>
    <property type="match status" value="1"/>
</dbReference>
<dbReference type="Pfam" id="PF13023">
    <property type="entry name" value="HD_3"/>
    <property type="match status" value="1"/>
</dbReference>
<comment type="caution">
    <text evidence="9">The sequence shown here is derived from an EMBL/GenBank/DDBJ whole genome shotgun (WGS) entry which is preliminary data.</text>
</comment>
<dbReference type="InterPro" id="IPR006674">
    <property type="entry name" value="HD_domain"/>
</dbReference>
<dbReference type="InterPro" id="IPR039356">
    <property type="entry name" value="YfbR/HDDC2"/>
</dbReference>
<dbReference type="InterPro" id="IPR003607">
    <property type="entry name" value="HD/PDEase_dom"/>
</dbReference>
<keyword evidence="6" id="KW-0479">Metal-binding</keyword>
<sequence>MDDVVKFIHETGSLKLIPRSGWLKLGIKLPESVAEHSFRTAVIAFVLAVKSGESLEKACKAATAALFHDLHETRTMDLHMLAQHYVSCDRERAKKEQLSWMEFQPDFSDVEIYVKDADKLELAFQAVEYGEQSRYAIKFAEKVELKTEVARKIYAALMERKDPVWWR</sequence>
<name>A0A7C3MA77_ARCFL</name>
<comment type="subunit">
    <text evidence="4">Homodimer.</text>
</comment>
<evidence type="ECO:0000256" key="1">
    <source>
        <dbReference type="ARBA" id="ARBA00001638"/>
    </source>
</evidence>
<dbReference type="PANTHER" id="PTHR11845">
    <property type="entry name" value="5'-DEOXYNUCLEOTIDASE HDDC2"/>
    <property type="match status" value="1"/>
</dbReference>
<dbReference type="EC" id="3.1.3.89" evidence="5"/>
<keyword evidence="7 9" id="KW-0378">Hydrolase</keyword>
<protein>
    <recommendedName>
        <fullName evidence="5">5'-deoxynucleotidase</fullName>
        <ecNumber evidence="5">3.1.3.89</ecNumber>
    </recommendedName>
</protein>
<evidence type="ECO:0000313" key="10">
    <source>
        <dbReference type="EMBL" id="HGF87997.1"/>
    </source>
</evidence>
<dbReference type="EMBL" id="DTLB01000001">
    <property type="protein sequence ID" value="HFW31353.1"/>
    <property type="molecule type" value="Genomic_DNA"/>
</dbReference>
<comment type="catalytic activity">
    <reaction evidence="1">
        <text>a 2'-deoxyribonucleoside 5'-phosphate + H2O = a 2'-deoxyribonucleoside + phosphate</text>
        <dbReference type="Rhea" id="RHEA:36167"/>
        <dbReference type="ChEBI" id="CHEBI:15377"/>
        <dbReference type="ChEBI" id="CHEBI:18274"/>
        <dbReference type="ChEBI" id="CHEBI:43474"/>
        <dbReference type="ChEBI" id="CHEBI:65317"/>
        <dbReference type="EC" id="3.1.3.89"/>
    </reaction>
</comment>
<dbReference type="AlphaFoldDB" id="A0A7C3MA77"/>
<dbReference type="GO" id="GO:0046872">
    <property type="term" value="F:metal ion binding"/>
    <property type="evidence" value="ECO:0007669"/>
    <property type="project" value="UniProtKB-KW"/>
</dbReference>
<organism evidence="9">
    <name type="scientific">Archaeoglobus fulgidus</name>
    <dbReference type="NCBI Taxonomy" id="2234"/>
    <lineage>
        <taxon>Archaea</taxon>
        <taxon>Methanobacteriati</taxon>
        <taxon>Methanobacteriota</taxon>
        <taxon>Archaeoglobi</taxon>
        <taxon>Archaeoglobales</taxon>
        <taxon>Archaeoglobaceae</taxon>
        <taxon>Archaeoglobus</taxon>
    </lineage>
</organism>
<evidence type="ECO:0000256" key="5">
    <source>
        <dbReference type="ARBA" id="ARBA00012964"/>
    </source>
</evidence>
<evidence type="ECO:0000256" key="2">
    <source>
        <dbReference type="ARBA" id="ARBA00001936"/>
    </source>
</evidence>
<feature type="domain" description="HD/PDEase" evidence="8">
    <location>
        <begin position="29"/>
        <end position="132"/>
    </location>
</feature>
<comment type="cofactor">
    <cofactor evidence="3">
        <name>Co(2+)</name>
        <dbReference type="ChEBI" id="CHEBI:48828"/>
    </cofactor>
</comment>
<reference evidence="9" key="1">
    <citation type="journal article" date="2020" name="mSystems">
        <title>Genome- and Community-Level Interaction Insights into Carbon Utilization and Element Cycling Functions of Hydrothermarchaeota in Hydrothermal Sediment.</title>
        <authorList>
            <person name="Zhou Z."/>
            <person name="Liu Y."/>
            <person name="Xu W."/>
            <person name="Pan J."/>
            <person name="Luo Z.H."/>
            <person name="Li M."/>
        </authorList>
    </citation>
    <scope>NUCLEOTIDE SEQUENCE [LARGE SCALE GENOMIC DNA]</scope>
    <source>
        <strain evidence="10">SpSt-38</strain>
        <strain evidence="9">SpSt-87</strain>
    </source>
</reference>
<evidence type="ECO:0000256" key="3">
    <source>
        <dbReference type="ARBA" id="ARBA00001941"/>
    </source>
</evidence>
<gene>
    <name evidence="10" type="ORF">ENR21_06410</name>
    <name evidence="9" type="ORF">ENW66_00145</name>
</gene>
<evidence type="ECO:0000313" key="9">
    <source>
        <dbReference type="EMBL" id="HFW31353.1"/>
    </source>
</evidence>
<dbReference type="EMBL" id="DSQD01000196">
    <property type="protein sequence ID" value="HGF87997.1"/>
    <property type="molecule type" value="Genomic_DNA"/>
</dbReference>
<proteinExistence type="predicted"/>
<evidence type="ECO:0000256" key="4">
    <source>
        <dbReference type="ARBA" id="ARBA00011738"/>
    </source>
</evidence>
<evidence type="ECO:0000256" key="7">
    <source>
        <dbReference type="ARBA" id="ARBA00022801"/>
    </source>
</evidence>
<evidence type="ECO:0000259" key="8">
    <source>
        <dbReference type="SMART" id="SM00471"/>
    </source>
</evidence>
<dbReference type="GO" id="GO:0002953">
    <property type="term" value="F:5'-deoxynucleotidase activity"/>
    <property type="evidence" value="ECO:0007669"/>
    <property type="project" value="UniProtKB-EC"/>
</dbReference>
<dbReference type="CDD" id="cd00077">
    <property type="entry name" value="HDc"/>
    <property type="match status" value="1"/>
</dbReference>
<dbReference type="GO" id="GO:0005737">
    <property type="term" value="C:cytoplasm"/>
    <property type="evidence" value="ECO:0007669"/>
    <property type="project" value="TreeGrafter"/>
</dbReference>
<accession>A0A7C3MA77</accession>
<comment type="cofactor">
    <cofactor evidence="2">
        <name>Mn(2+)</name>
        <dbReference type="ChEBI" id="CHEBI:29035"/>
    </cofactor>
</comment>